<keyword evidence="4" id="KW-1185">Reference proteome</keyword>
<dbReference type="RefSeq" id="WP_241793992.1">
    <property type="nucleotide sequence ID" value="NZ_JALBUU010000125.1"/>
</dbReference>
<gene>
    <name evidence="3" type="ORF">MON41_23930</name>
</gene>
<dbReference type="InterPro" id="IPR027417">
    <property type="entry name" value="P-loop_NTPase"/>
</dbReference>
<feature type="domain" description="Terminase large subunit gp17-like C-terminal" evidence="2">
    <location>
        <begin position="351"/>
        <end position="508"/>
    </location>
</feature>
<evidence type="ECO:0000259" key="2">
    <source>
        <dbReference type="Pfam" id="PF17289"/>
    </source>
</evidence>
<dbReference type="Proteomes" id="UP001201985">
    <property type="component" value="Unassembled WGS sequence"/>
</dbReference>
<dbReference type="EMBL" id="JALBUU010000125">
    <property type="protein sequence ID" value="MCI0756690.1"/>
    <property type="molecule type" value="Genomic_DNA"/>
</dbReference>
<proteinExistence type="predicted"/>
<dbReference type="Gene3D" id="3.40.50.300">
    <property type="entry name" value="P-loop containing nucleotide triphosphate hydrolases"/>
    <property type="match status" value="1"/>
</dbReference>
<dbReference type="Gene3D" id="3.30.420.240">
    <property type="match status" value="1"/>
</dbReference>
<reference evidence="3 4" key="1">
    <citation type="submission" date="2022-03" db="EMBL/GenBank/DDBJ databases">
        <title>Complete genome analysis of Roseomonas KG 17.1 : a prolific producer of plant growth promoters.</title>
        <authorList>
            <person name="Saadouli I."/>
            <person name="Najjari A."/>
            <person name="Mosbah A."/>
            <person name="Ouzari H.I."/>
        </authorList>
    </citation>
    <scope>NUCLEOTIDE SEQUENCE [LARGE SCALE GENOMIC DNA]</scope>
    <source>
        <strain evidence="3 4">KG17-1</strain>
    </source>
</reference>
<dbReference type="InterPro" id="IPR035421">
    <property type="entry name" value="Terminase_6C"/>
</dbReference>
<evidence type="ECO:0000256" key="1">
    <source>
        <dbReference type="ARBA" id="ARBA00022612"/>
    </source>
</evidence>
<organism evidence="3 4">
    <name type="scientific">Teichococcus vastitatis</name>
    <dbReference type="NCBI Taxonomy" id="2307076"/>
    <lineage>
        <taxon>Bacteria</taxon>
        <taxon>Pseudomonadati</taxon>
        <taxon>Pseudomonadota</taxon>
        <taxon>Alphaproteobacteria</taxon>
        <taxon>Acetobacterales</taxon>
        <taxon>Roseomonadaceae</taxon>
        <taxon>Roseomonas</taxon>
    </lineage>
</organism>
<keyword evidence="1" id="KW-1188">Viral release from host cell</keyword>
<dbReference type="Pfam" id="PF17289">
    <property type="entry name" value="Terminase_6C"/>
    <property type="match status" value="1"/>
</dbReference>
<name>A0ABS9WD55_9PROT</name>
<accession>A0ABS9WD55</accession>
<sequence>MNEAALKALRKRFYTDFKFYAEKAPLKIKTKKGETTTLTLKPAQLRLIDLIEELLRTKGRASVIILKARQQGMSTATGGYLYYKVSQNKSKKAIVVTHKSEASTNLFDMTKRFHDGINNHPMMPLKPSTSHRNGRQLAFDKLDSGYAVATAGGDGIGRGDTFFYAHLSELAFWPAATAEDNFNGLMQAISPADGTVRIIESTANGVGNIFYREWQKAVNGESDFVALFIPWFEEAEYREPVTAKLTYTDDEKKLKRLNKLDDEQLMFRRMKIAEIGPDAFKQEYPSTAEEAFLTSGTPVFPPSHLEQQTAKEAKATYSIDSTGLHENSRGALAVWQEPKPGETYYVSGDVASGSTAKGKDWSVSHVLDSDGNLVARYRAQIQPDVFAHHLEKIALHYNEAKVIVENNNHGGTVLNELYKHIGYKNVFTEVVVNKITEEQTVKLGFNTNKKTKPQLIDRLKKALREREINIPDKITLAELKSFVEKPDGGMGAEGRNHDDCVMSLALALWIHERRWEPITNQEDWYVEGL</sequence>
<protein>
    <recommendedName>
        <fullName evidence="2">Terminase large subunit gp17-like C-terminal domain-containing protein</fullName>
    </recommendedName>
</protein>
<evidence type="ECO:0000313" key="4">
    <source>
        <dbReference type="Proteomes" id="UP001201985"/>
    </source>
</evidence>
<evidence type="ECO:0000313" key="3">
    <source>
        <dbReference type="EMBL" id="MCI0756690.1"/>
    </source>
</evidence>
<comment type="caution">
    <text evidence="3">The sequence shown here is derived from an EMBL/GenBank/DDBJ whole genome shotgun (WGS) entry which is preliminary data.</text>
</comment>